<organism evidence="1 2">
    <name type="scientific">Planomonospora corallina</name>
    <dbReference type="NCBI Taxonomy" id="1806052"/>
    <lineage>
        <taxon>Bacteria</taxon>
        <taxon>Bacillati</taxon>
        <taxon>Actinomycetota</taxon>
        <taxon>Actinomycetes</taxon>
        <taxon>Streptosporangiales</taxon>
        <taxon>Streptosporangiaceae</taxon>
        <taxon>Planomonospora</taxon>
    </lineage>
</organism>
<gene>
    <name evidence="1" type="ORF">ACFOWE_26625</name>
</gene>
<dbReference type="Proteomes" id="UP001595850">
    <property type="component" value="Unassembled WGS sequence"/>
</dbReference>
<name>A0ABV8ICV6_9ACTN</name>
<proteinExistence type="predicted"/>
<dbReference type="EMBL" id="JBHSBM010000039">
    <property type="protein sequence ID" value="MFC4061892.1"/>
    <property type="molecule type" value="Genomic_DNA"/>
</dbReference>
<dbReference type="RefSeq" id="WP_377292506.1">
    <property type="nucleotide sequence ID" value="NZ_JBHSBM010000039.1"/>
</dbReference>
<reference evidence="2" key="1">
    <citation type="journal article" date="2019" name="Int. J. Syst. Evol. Microbiol.">
        <title>The Global Catalogue of Microorganisms (GCM) 10K type strain sequencing project: providing services to taxonomists for standard genome sequencing and annotation.</title>
        <authorList>
            <consortium name="The Broad Institute Genomics Platform"/>
            <consortium name="The Broad Institute Genome Sequencing Center for Infectious Disease"/>
            <person name="Wu L."/>
            <person name="Ma J."/>
        </authorList>
    </citation>
    <scope>NUCLEOTIDE SEQUENCE [LARGE SCALE GENOMIC DNA]</scope>
    <source>
        <strain evidence="2">TBRC 4489</strain>
    </source>
</reference>
<protein>
    <submittedName>
        <fullName evidence="1">Uncharacterized protein</fullName>
    </submittedName>
</protein>
<evidence type="ECO:0000313" key="1">
    <source>
        <dbReference type="EMBL" id="MFC4061892.1"/>
    </source>
</evidence>
<accession>A0ABV8ICV6</accession>
<keyword evidence="2" id="KW-1185">Reference proteome</keyword>
<sequence>MSAGNAHYVVVDRHGHRVWSQHGGAATFHRDLLWGPERTLDFIHRQRGGHAAFWMNSVWWQAVALLDLHERRLFVHTEREIAGYPRTGLREIRAWLEIMAALWPGWTVTWAPRGLYQIMEYLGLPYDTVLYLDEPPSPLTGQWAQAPTEDDDLTRVASALITVRDQDGRLSFRGCWASGLAEPLLSGPATLASHQEEALEFAVLESIPWSGAFLDVPARRLDWWSLDCLLDPAWLAPQWSGWTLTDHGDAFEEVAALIGPELLLDAGTDDGTLRRVADWFARHTADSHDRERLLRIRPVERTGALCRKSRNSVPDAGQAPCDEF</sequence>
<evidence type="ECO:0000313" key="2">
    <source>
        <dbReference type="Proteomes" id="UP001595850"/>
    </source>
</evidence>
<comment type="caution">
    <text evidence="1">The sequence shown here is derived from an EMBL/GenBank/DDBJ whole genome shotgun (WGS) entry which is preliminary data.</text>
</comment>